<reference evidence="1 2" key="1">
    <citation type="submission" date="2018-01" db="EMBL/GenBank/DDBJ databases">
        <title>The draft genome sequence of Halioglobus japonicus S1-36.</title>
        <authorList>
            <person name="Du Z.-J."/>
            <person name="Shi M.-J."/>
        </authorList>
    </citation>
    <scope>NUCLEOTIDE SEQUENCE [LARGE SCALE GENOMIC DNA]</scope>
    <source>
        <strain evidence="1 2">S1-36</strain>
    </source>
</reference>
<comment type="caution">
    <text evidence="1">The sequence shown here is derived from an EMBL/GenBank/DDBJ whole genome shotgun (WGS) entry which is preliminary data.</text>
</comment>
<name>A0AAP8SN37_9GAMM</name>
<dbReference type="AlphaFoldDB" id="A0AAP8SN37"/>
<organism evidence="1 2">
    <name type="scientific">Halioglobus japonicus</name>
    <dbReference type="NCBI Taxonomy" id="930805"/>
    <lineage>
        <taxon>Bacteria</taxon>
        <taxon>Pseudomonadati</taxon>
        <taxon>Pseudomonadota</taxon>
        <taxon>Gammaproteobacteria</taxon>
        <taxon>Cellvibrionales</taxon>
        <taxon>Halieaceae</taxon>
        <taxon>Halioglobus</taxon>
    </lineage>
</organism>
<gene>
    <name evidence="1" type="ORF">C0029_06680</name>
</gene>
<proteinExistence type="predicted"/>
<evidence type="ECO:0000313" key="1">
    <source>
        <dbReference type="EMBL" id="PLW86129.1"/>
    </source>
</evidence>
<dbReference type="EMBL" id="PKUR01000002">
    <property type="protein sequence ID" value="PLW86129.1"/>
    <property type="molecule type" value="Genomic_DNA"/>
</dbReference>
<protein>
    <submittedName>
        <fullName evidence="1">Uncharacterized protein</fullName>
    </submittedName>
</protein>
<accession>A0AAP8SN37</accession>
<evidence type="ECO:0000313" key="2">
    <source>
        <dbReference type="Proteomes" id="UP000235162"/>
    </source>
</evidence>
<sequence>MSQCFVTIFVGVALAVLAGSLRAQESLLMEIRWQTPAVEPRYSTRDARPEQQLVQVVTGSTTRLQRQSGVDYELRSSYLGLPQVQQVAHDVEAFSVTPGVEGDTVIADLSVTKKRGSERFSFDTRLLGQIGEWLVVLPEQSASQSSHSYSKRSSSHEAPALYLRFTRSR</sequence>
<dbReference type="RefSeq" id="WP_084198771.1">
    <property type="nucleotide sequence ID" value="NZ_BMYL01000002.1"/>
</dbReference>
<dbReference type="Proteomes" id="UP000235162">
    <property type="component" value="Unassembled WGS sequence"/>
</dbReference>
<keyword evidence="2" id="KW-1185">Reference proteome</keyword>
<dbReference type="KEGG" id="hja:BST95_07645"/>